<feature type="signal peptide" evidence="12">
    <location>
        <begin position="1"/>
        <end position="24"/>
    </location>
</feature>
<evidence type="ECO:0000256" key="10">
    <source>
        <dbReference type="PIRSR" id="PIRSR000018-51"/>
    </source>
</evidence>
<sequence>MGFRLKTRLLGAALGLMALAPAFAQTTFPDELVKRGKYLATASDCIACHTAHHGQPMAGGLVIDSPVGKIVATNITPSKQFGIGAYTEQQFADALRKGVRADGANLYPAMPYTAYANLHDEDVKALYAYFMQGVAAVDKPTEPTSLPFPMNIRASMKAWNALFLQSEPQKDAPEFSIDLNRGRYLVEGAAHCSTCHTPRGFLMQEQGGQKMAGALVGAWYAPNITPDKVSGIGSWSRDELVAYLKTGRLEGKAQAAGSMAEAITNSFSHMTDADLHAMAAYILQLPPVANAADAQGGKSRFEQGQAGNGLSGLRGDNYAAGMKSKSVGAQLFSANCASCHGYNAQGTRDGYYPSLFHNSATAGANATNLIATILYGVDRETAEGHVFMPPFGSQVNAVTKLSNGDVAHLANYILQEHGNGGLKKVSAADVQTVRAGGPRSPLITLARFGMGVGVLVLLVLGFWLLRRRSRQ</sequence>
<evidence type="ECO:0000256" key="1">
    <source>
        <dbReference type="ARBA" id="ARBA00004236"/>
    </source>
</evidence>
<dbReference type="InterPro" id="IPR014353">
    <property type="entry name" value="Membr-bd_ADH_cyt_c"/>
</dbReference>
<comment type="subcellular location">
    <subcellularLocation>
        <location evidence="1">Cell membrane</location>
    </subcellularLocation>
</comment>
<keyword evidence="4 10" id="KW-0479">Metal-binding</keyword>
<name>A0A857JDR4_9BURK</name>
<feature type="binding site" description="axial binding residue" evidence="10">
    <location>
        <position position="340"/>
    </location>
    <ligand>
        <name>heme c</name>
        <dbReference type="ChEBI" id="CHEBI:61717"/>
        <label>3</label>
    </ligand>
    <ligandPart>
        <name>Fe</name>
        <dbReference type="ChEBI" id="CHEBI:18248"/>
    </ligandPart>
</feature>
<feature type="chain" id="PRO_5033049564" evidence="12">
    <location>
        <begin position="25"/>
        <end position="471"/>
    </location>
</feature>
<feature type="binding site" description="covalent" evidence="9">
    <location>
        <position position="48"/>
    </location>
    <ligand>
        <name>heme c</name>
        <dbReference type="ChEBI" id="CHEBI:61717"/>
        <label>1</label>
    </ligand>
</feature>
<dbReference type="PROSITE" id="PS51007">
    <property type="entry name" value="CYTC"/>
    <property type="match status" value="3"/>
</dbReference>
<keyword evidence="3 9" id="KW-0349">Heme</keyword>
<dbReference type="InterPro" id="IPR036909">
    <property type="entry name" value="Cyt_c-like_dom_sf"/>
</dbReference>
<dbReference type="GO" id="GO:0005886">
    <property type="term" value="C:plasma membrane"/>
    <property type="evidence" value="ECO:0007669"/>
    <property type="project" value="UniProtKB-SubCell"/>
</dbReference>
<evidence type="ECO:0000256" key="8">
    <source>
        <dbReference type="ARBA" id="ARBA00023136"/>
    </source>
</evidence>
<dbReference type="EMBL" id="CP047650">
    <property type="protein sequence ID" value="QHJ01260.1"/>
    <property type="molecule type" value="Genomic_DNA"/>
</dbReference>
<reference evidence="14 15" key="1">
    <citation type="submission" date="2020-01" db="EMBL/GenBank/DDBJ databases">
        <title>Genome sequencing of strain KACC 21265.</title>
        <authorList>
            <person name="Heo J."/>
            <person name="Kim S.-J."/>
            <person name="Kim J.-S."/>
            <person name="Hong S.-B."/>
            <person name="Kwon S.-W."/>
        </authorList>
    </citation>
    <scope>NUCLEOTIDE SEQUENCE [LARGE SCALE GENOMIC DNA]</scope>
    <source>
        <strain evidence="14 15">KACC 21265</strain>
    </source>
</reference>
<keyword evidence="7 10" id="KW-0408">Iron</keyword>
<evidence type="ECO:0000313" key="15">
    <source>
        <dbReference type="Proteomes" id="UP000464787"/>
    </source>
</evidence>
<feature type="domain" description="Cytochrome c" evidence="13">
    <location>
        <begin position="177"/>
        <end position="286"/>
    </location>
</feature>
<evidence type="ECO:0000313" key="14">
    <source>
        <dbReference type="EMBL" id="QHJ01260.1"/>
    </source>
</evidence>
<dbReference type="Gene3D" id="1.10.760.10">
    <property type="entry name" value="Cytochrome c-like domain"/>
    <property type="match status" value="3"/>
</dbReference>
<keyword evidence="6" id="KW-0677">Repeat</keyword>
<evidence type="ECO:0000256" key="5">
    <source>
        <dbReference type="ARBA" id="ARBA00022729"/>
    </source>
</evidence>
<gene>
    <name evidence="14" type="ORF">GT347_26685</name>
</gene>
<comment type="cofactor">
    <cofactor evidence="9">
        <name>heme c</name>
        <dbReference type="ChEBI" id="CHEBI:61717"/>
    </cofactor>
    <text evidence="9">Binds 3 heme c groups covalently per subunit.</text>
</comment>
<dbReference type="InterPro" id="IPR051459">
    <property type="entry name" value="Cytochrome_c-type_DH"/>
</dbReference>
<evidence type="ECO:0000256" key="3">
    <source>
        <dbReference type="ARBA" id="ARBA00022617"/>
    </source>
</evidence>
<feature type="domain" description="Cytochrome c" evidence="13">
    <location>
        <begin position="31"/>
        <end position="134"/>
    </location>
</feature>
<dbReference type="AlphaFoldDB" id="A0A857JDR4"/>
<feature type="domain" description="Cytochrome c" evidence="13">
    <location>
        <begin position="323"/>
        <end position="417"/>
    </location>
</feature>
<dbReference type="PIRSF" id="PIRSF000018">
    <property type="entry name" value="Mb_ADH_cyt_c"/>
    <property type="match status" value="1"/>
</dbReference>
<feature type="binding site" description="axial binding residue" evidence="10">
    <location>
        <position position="49"/>
    </location>
    <ligand>
        <name>heme c</name>
        <dbReference type="ChEBI" id="CHEBI:61717"/>
        <label>1</label>
    </ligand>
    <ligandPart>
        <name>Fe</name>
        <dbReference type="ChEBI" id="CHEBI:18248"/>
    </ligandPart>
</feature>
<feature type="binding site" description="covalent" evidence="9">
    <location>
        <position position="339"/>
    </location>
    <ligand>
        <name>heme c</name>
        <dbReference type="ChEBI" id="CHEBI:61717"/>
        <label>3</label>
    </ligand>
</feature>
<feature type="transmembrane region" description="Helical" evidence="11">
    <location>
        <begin position="445"/>
        <end position="465"/>
    </location>
</feature>
<dbReference type="GO" id="GO:0005506">
    <property type="term" value="F:iron ion binding"/>
    <property type="evidence" value="ECO:0007669"/>
    <property type="project" value="InterPro"/>
</dbReference>
<evidence type="ECO:0000256" key="6">
    <source>
        <dbReference type="ARBA" id="ARBA00022737"/>
    </source>
</evidence>
<dbReference type="GO" id="GO:0009055">
    <property type="term" value="F:electron transfer activity"/>
    <property type="evidence" value="ECO:0007669"/>
    <property type="project" value="InterPro"/>
</dbReference>
<dbReference type="RefSeq" id="WP_160555068.1">
    <property type="nucleotide sequence ID" value="NZ_CP047650.1"/>
</dbReference>
<evidence type="ECO:0000256" key="2">
    <source>
        <dbReference type="ARBA" id="ARBA00022475"/>
    </source>
</evidence>
<keyword evidence="2" id="KW-1003">Cell membrane</keyword>
<feature type="binding site" description="covalent" evidence="9">
    <location>
        <position position="336"/>
    </location>
    <ligand>
        <name>heme c</name>
        <dbReference type="ChEBI" id="CHEBI:61717"/>
        <label>3</label>
    </ligand>
</feature>
<feature type="binding site" description="covalent" evidence="9">
    <location>
        <position position="192"/>
    </location>
    <ligand>
        <name>heme c</name>
        <dbReference type="ChEBI" id="CHEBI:61717"/>
        <label>2</label>
    </ligand>
</feature>
<dbReference type="Proteomes" id="UP000464787">
    <property type="component" value="Chromosome"/>
</dbReference>
<evidence type="ECO:0000256" key="11">
    <source>
        <dbReference type="SAM" id="Phobius"/>
    </source>
</evidence>
<evidence type="ECO:0000256" key="9">
    <source>
        <dbReference type="PIRSR" id="PIRSR000018-50"/>
    </source>
</evidence>
<keyword evidence="11" id="KW-0812">Transmembrane</keyword>
<accession>A0A857JDR4</accession>
<dbReference type="GO" id="GO:0016614">
    <property type="term" value="F:oxidoreductase activity, acting on CH-OH group of donors"/>
    <property type="evidence" value="ECO:0007669"/>
    <property type="project" value="InterPro"/>
</dbReference>
<proteinExistence type="predicted"/>
<evidence type="ECO:0000256" key="12">
    <source>
        <dbReference type="SAM" id="SignalP"/>
    </source>
</evidence>
<organism evidence="14 15">
    <name type="scientific">Xylophilus rhododendri</name>
    <dbReference type="NCBI Taxonomy" id="2697032"/>
    <lineage>
        <taxon>Bacteria</taxon>
        <taxon>Pseudomonadati</taxon>
        <taxon>Pseudomonadota</taxon>
        <taxon>Betaproteobacteria</taxon>
        <taxon>Burkholderiales</taxon>
        <taxon>Xylophilus</taxon>
    </lineage>
</organism>
<dbReference type="InterPro" id="IPR009056">
    <property type="entry name" value="Cyt_c-like_dom"/>
</dbReference>
<dbReference type="Pfam" id="PF00034">
    <property type="entry name" value="Cytochrom_C"/>
    <property type="match status" value="3"/>
</dbReference>
<evidence type="ECO:0000256" key="4">
    <source>
        <dbReference type="ARBA" id="ARBA00022723"/>
    </source>
</evidence>
<dbReference type="KEGG" id="xyk:GT347_26685"/>
<feature type="binding site" description="covalent" evidence="9">
    <location>
        <position position="195"/>
    </location>
    <ligand>
        <name>heme c</name>
        <dbReference type="ChEBI" id="CHEBI:61717"/>
        <label>2</label>
    </ligand>
</feature>
<keyword evidence="8 11" id="KW-0472">Membrane</keyword>
<protein>
    <submittedName>
        <fullName evidence="14">C-type cytochrome</fullName>
    </submittedName>
</protein>
<dbReference type="GO" id="GO:0020037">
    <property type="term" value="F:heme binding"/>
    <property type="evidence" value="ECO:0007669"/>
    <property type="project" value="InterPro"/>
</dbReference>
<evidence type="ECO:0000259" key="13">
    <source>
        <dbReference type="PROSITE" id="PS51007"/>
    </source>
</evidence>
<keyword evidence="5 12" id="KW-0732">Signal</keyword>
<feature type="binding site" description="covalent" evidence="9">
    <location>
        <position position="45"/>
    </location>
    <ligand>
        <name>heme c</name>
        <dbReference type="ChEBI" id="CHEBI:61717"/>
        <label>1</label>
    </ligand>
</feature>
<dbReference type="PANTHER" id="PTHR35008:SF8">
    <property type="entry name" value="ALCOHOL DEHYDROGENASE CYTOCHROME C SUBUNIT"/>
    <property type="match status" value="1"/>
</dbReference>
<keyword evidence="15" id="KW-1185">Reference proteome</keyword>
<evidence type="ECO:0000256" key="7">
    <source>
        <dbReference type="ARBA" id="ARBA00023004"/>
    </source>
</evidence>
<dbReference type="SUPFAM" id="SSF46626">
    <property type="entry name" value="Cytochrome c"/>
    <property type="match status" value="3"/>
</dbReference>
<dbReference type="PANTHER" id="PTHR35008">
    <property type="entry name" value="BLL4482 PROTEIN-RELATED"/>
    <property type="match status" value="1"/>
</dbReference>
<keyword evidence="11" id="KW-1133">Transmembrane helix</keyword>
<feature type="binding site" description="axial binding residue" evidence="10">
    <location>
        <position position="196"/>
    </location>
    <ligand>
        <name>heme c</name>
        <dbReference type="ChEBI" id="CHEBI:61717"/>
        <label>2</label>
    </ligand>
    <ligandPart>
        <name>Fe</name>
        <dbReference type="ChEBI" id="CHEBI:18248"/>
    </ligandPart>
</feature>